<dbReference type="EMBL" id="JDVG02000703">
    <property type="protein sequence ID" value="KFB70427.1"/>
    <property type="molecule type" value="Genomic_DNA"/>
</dbReference>
<reference evidence="1 2" key="1">
    <citation type="submission" date="2014-02" db="EMBL/GenBank/DDBJ databases">
        <title>Expanding our view of genomic diversity in Candidatus Accumulibacter clades.</title>
        <authorList>
            <person name="Skennerton C.T."/>
            <person name="Barr J.J."/>
            <person name="Slater F.R."/>
            <person name="Bond P.L."/>
            <person name="Tyson G.W."/>
        </authorList>
    </citation>
    <scope>NUCLEOTIDE SEQUENCE [LARGE SCALE GENOMIC DNA]</scope>
    <source>
        <strain evidence="2">BA-91</strain>
    </source>
</reference>
<evidence type="ECO:0000313" key="1">
    <source>
        <dbReference type="EMBL" id="KFB70427.1"/>
    </source>
</evidence>
<protein>
    <submittedName>
        <fullName evidence="1">Uncharacterized protein</fullName>
    </submittedName>
</protein>
<sequence length="213" mass="24141">MNSPLHILLTTTPEQTARLQALQVAFAELCNALAPVVQQTRCWNRVALHHITYHDLRQRFPQVGSQMVCNAIYSVSRTCRLILQHPNSPFNVAAHPDRPLPLLQFLPSAPVYFDRHTLSLKDGLLSMYTLDGRMRFQLTLQAEDELRFQREKLREIVLARTPQGYQLSFWLAALDADAERPLGLEAEMPEYVVVHASQSEETPAIQQATAALS</sequence>
<dbReference type="Proteomes" id="UP000020077">
    <property type="component" value="Unassembled WGS sequence"/>
</dbReference>
<name>A0A084Y6T3_9PROT</name>
<comment type="caution">
    <text evidence="1">The sequence shown here is derived from an EMBL/GenBank/DDBJ whole genome shotgun (WGS) entry which is preliminary data.</text>
</comment>
<gene>
    <name evidence="1" type="ORF">AW09_004463</name>
</gene>
<evidence type="ECO:0000313" key="2">
    <source>
        <dbReference type="Proteomes" id="UP000020077"/>
    </source>
</evidence>
<organism evidence="1 2">
    <name type="scientific">Candidatus Accumulibacter phosphatis</name>
    <dbReference type="NCBI Taxonomy" id="327160"/>
    <lineage>
        <taxon>Bacteria</taxon>
        <taxon>Pseudomonadati</taxon>
        <taxon>Pseudomonadota</taxon>
        <taxon>Betaproteobacteria</taxon>
        <taxon>Candidatus Accumulibacter</taxon>
    </lineage>
</organism>
<dbReference type="AlphaFoldDB" id="A0A084Y6T3"/>
<proteinExistence type="predicted"/>
<accession>A0A084Y6T3</accession>